<dbReference type="RefSeq" id="WP_273174524.1">
    <property type="nucleotide sequence ID" value="NZ_JAAXZR010000027.1"/>
</dbReference>
<name>A0A971D092_9BIFI</name>
<feature type="transmembrane region" description="Helical" evidence="1">
    <location>
        <begin position="68"/>
        <end position="85"/>
    </location>
</feature>
<feature type="transmembrane region" description="Helical" evidence="1">
    <location>
        <begin position="91"/>
        <end position="111"/>
    </location>
</feature>
<dbReference type="AlphaFoldDB" id="A0A971D092"/>
<feature type="transmembrane region" description="Helical" evidence="1">
    <location>
        <begin position="6"/>
        <end position="22"/>
    </location>
</feature>
<protein>
    <submittedName>
        <fullName evidence="2">TM2 domain-containing protein</fullName>
    </submittedName>
</protein>
<keyword evidence="1" id="KW-0812">Transmembrane</keyword>
<keyword evidence="1" id="KW-0472">Membrane</keyword>
<accession>A0A971D092</accession>
<keyword evidence="1" id="KW-1133">Transmembrane helix</keyword>
<sequence length="139" mass="15495">MEYFVALVVIGIIAWAVINAVQTSKVESQEARTIKSLPPSVGVGVSRLDNESQIAFFNEYEQKKKKTSVAYLCFIFLGCHYGYVGSWGLQIVFWLTGGGCLVWWLVSLFIMPSIVQKANEQVAREALRDLHLVGYASSN</sequence>
<dbReference type="EMBL" id="JAAXZR010000027">
    <property type="protein sequence ID" value="NLT80368.1"/>
    <property type="molecule type" value="Genomic_DNA"/>
</dbReference>
<organism evidence="2 3">
    <name type="scientific">Bifidobacterium crudilactis</name>
    <dbReference type="NCBI Taxonomy" id="327277"/>
    <lineage>
        <taxon>Bacteria</taxon>
        <taxon>Bacillati</taxon>
        <taxon>Actinomycetota</taxon>
        <taxon>Actinomycetes</taxon>
        <taxon>Bifidobacteriales</taxon>
        <taxon>Bifidobacteriaceae</taxon>
        <taxon>Bifidobacterium</taxon>
    </lineage>
</organism>
<reference evidence="2" key="1">
    <citation type="journal article" date="2020" name="Biotechnol. Biofuels">
        <title>New insights from the biogas microbiome by comprehensive genome-resolved metagenomics of nearly 1600 species originating from multiple anaerobic digesters.</title>
        <authorList>
            <person name="Campanaro S."/>
            <person name="Treu L."/>
            <person name="Rodriguez-R L.M."/>
            <person name="Kovalovszki A."/>
            <person name="Ziels R.M."/>
            <person name="Maus I."/>
            <person name="Zhu X."/>
            <person name="Kougias P.G."/>
            <person name="Basile A."/>
            <person name="Luo G."/>
            <person name="Schluter A."/>
            <person name="Konstantinidis K.T."/>
            <person name="Angelidaki I."/>
        </authorList>
    </citation>
    <scope>NUCLEOTIDE SEQUENCE</scope>
    <source>
        <strain evidence="2">AS01afH2WH_6</strain>
    </source>
</reference>
<evidence type="ECO:0000313" key="2">
    <source>
        <dbReference type="EMBL" id="NLT80368.1"/>
    </source>
</evidence>
<comment type="caution">
    <text evidence="2">The sequence shown here is derived from an EMBL/GenBank/DDBJ whole genome shotgun (WGS) entry which is preliminary data.</text>
</comment>
<evidence type="ECO:0000313" key="3">
    <source>
        <dbReference type="Proteomes" id="UP000767327"/>
    </source>
</evidence>
<dbReference type="Proteomes" id="UP000767327">
    <property type="component" value="Unassembled WGS sequence"/>
</dbReference>
<reference evidence="2" key="2">
    <citation type="submission" date="2020-01" db="EMBL/GenBank/DDBJ databases">
        <authorList>
            <person name="Campanaro S."/>
        </authorList>
    </citation>
    <scope>NUCLEOTIDE SEQUENCE</scope>
    <source>
        <strain evidence="2">AS01afH2WH_6</strain>
    </source>
</reference>
<gene>
    <name evidence="2" type="ORF">GXW98_08830</name>
</gene>
<evidence type="ECO:0000256" key="1">
    <source>
        <dbReference type="SAM" id="Phobius"/>
    </source>
</evidence>
<proteinExistence type="predicted"/>